<dbReference type="EMBL" id="JACRVF010000002">
    <property type="protein sequence ID" value="MBC5993283.1"/>
    <property type="molecule type" value="Genomic_DNA"/>
</dbReference>
<dbReference type="Proteomes" id="UP000603640">
    <property type="component" value="Unassembled WGS sequence"/>
</dbReference>
<evidence type="ECO:0000256" key="1">
    <source>
        <dbReference type="SAM" id="Coils"/>
    </source>
</evidence>
<organism evidence="3 4">
    <name type="scientific">Pontibacter cellulosilyticus</name>
    <dbReference type="NCBI Taxonomy" id="1720253"/>
    <lineage>
        <taxon>Bacteria</taxon>
        <taxon>Pseudomonadati</taxon>
        <taxon>Bacteroidota</taxon>
        <taxon>Cytophagia</taxon>
        <taxon>Cytophagales</taxon>
        <taxon>Hymenobacteraceae</taxon>
        <taxon>Pontibacter</taxon>
    </lineage>
</organism>
<proteinExistence type="predicted"/>
<feature type="chain" id="PRO_5037310953" evidence="2">
    <location>
        <begin position="28"/>
        <end position="139"/>
    </location>
</feature>
<keyword evidence="1" id="KW-0175">Coiled coil</keyword>
<feature type="signal peptide" evidence="2">
    <location>
        <begin position="1"/>
        <end position="27"/>
    </location>
</feature>
<feature type="coiled-coil region" evidence="1">
    <location>
        <begin position="28"/>
        <end position="92"/>
    </location>
</feature>
<dbReference type="AlphaFoldDB" id="A0A923N622"/>
<protein>
    <submittedName>
        <fullName evidence="3">Uncharacterized protein</fullName>
    </submittedName>
</protein>
<keyword evidence="4" id="KW-1185">Reference proteome</keyword>
<comment type="caution">
    <text evidence="3">The sequence shown here is derived from an EMBL/GenBank/DDBJ whole genome shotgun (WGS) entry which is preliminary data.</text>
</comment>
<dbReference type="RefSeq" id="WP_187067281.1">
    <property type="nucleotide sequence ID" value="NZ_JACRVF010000002.1"/>
</dbReference>
<gene>
    <name evidence="3" type="ORF">H8S84_10595</name>
</gene>
<dbReference type="PROSITE" id="PS51257">
    <property type="entry name" value="PROKAR_LIPOPROTEIN"/>
    <property type="match status" value="1"/>
</dbReference>
<sequence length="139" mass="16263">MEIASKFKTIGLSLALGIFIFACSQEAQNETNQEIDEAQVEMTEAGDEMNREFDEFSTWVNTNVERSETVTADEYREMRTEYNRRSAELEAESSTWDEETRREWEATKADWNEFENKVQTRLGRIDDVDVDVDVNRDNN</sequence>
<accession>A0A923N622</accession>
<evidence type="ECO:0000313" key="4">
    <source>
        <dbReference type="Proteomes" id="UP000603640"/>
    </source>
</evidence>
<evidence type="ECO:0000313" key="3">
    <source>
        <dbReference type="EMBL" id="MBC5993283.1"/>
    </source>
</evidence>
<name>A0A923N622_9BACT</name>
<reference evidence="3" key="1">
    <citation type="submission" date="2020-08" db="EMBL/GenBank/DDBJ databases">
        <title>Pontibacter sp. SD6 16S ribosomal RNA gene Genome sequencing and assembly.</title>
        <authorList>
            <person name="Kang M."/>
        </authorList>
    </citation>
    <scope>NUCLEOTIDE SEQUENCE</scope>
    <source>
        <strain evidence="3">SD6</strain>
    </source>
</reference>
<keyword evidence="2" id="KW-0732">Signal</keyword>
<evidence type="ECO:0000256" key="2">
    <source>
        <dbReference type="SAM" id="SignalP"/>
    </source>
</evidence>